<dbReference type="EMBL" id="VRMA01000012">
    <property type="protein sequence ID" value="TXK59690.1"/>
    <property type="molecule type" value="Genomic_DNA"/>
</dbReference>
<dbReference type="AlphaFoldDB" id="A0AAX2ULM1"/>
<evidence type="ECO:0000313" key="3">
    <source>
        <dbReference type="Proteomes" id="UP000306813"/>
    </source>
</evidence>
<organism evidence="1 3">
    <name type="scientific">Campylobacter helveticus</name>
    <dbReference type="NCBI Taxonomy" id="28898"/>
    <lineage>
        <taxon>Bacteria</taxon>
        <taxon>Pseudomonadati</taxon>
        <taxon>Campylobacterota</taxon>
        <taxon>Epsilonproteobacteria</taxon>
        <taxon>Campylobacterales</taxon>
        <taxon>Campylobacteraceae</taxon>
        <taxon>Campylobacter</taxon>
    </lineage>
</organism>
<dbReference type="GeneID" id="71692625"/>
<dbReference type="EMBL" id="VDBS01000004">
    <property type="protein sequence ID" value="TNB59157.1"/>
    <property type="molecule type" value="Genomic_DNA"/>
</dbReference>
<evidence type="ECO:0000313" key="2">
    <source>
        <dbReference type="EMBL" id="TXK59690.1"/>
    </source>
</evidence>
<dbReference type="GO" id="GO:0032259">
    <property type="term" value="P:methylation"/>
    <property type="evidence" value="ECO:0007669"/>
    <property type="project" value="UniProtKB-KW"/>
</dbReference>
<dbReference type="Proteomes" id="UP000321317">
    <property type="component" value="Unassembled WGS sequence"/>
</dbReference>
<keyword evidence="1" id="KW-0489">Methyltransferase</keyword>
<accession>A0AAX2ULM1</accession>
<sequence>MTFIDFCSGIGGGRLSLESLFLLCKESYA</sequence>
<dbReference type="Proteomes" id="UP000306813">
    <property type="component" value="Unassembled WGS sequence"/>
</dbReference>
<gene>
    <name evidence="1" type="ORF">FDW42_00325</name>
    <name evidence="2" type="ORF">FVD16_01490</name>
</gene>
<proteinExistence type="predicted"/>
<dbReference type="RefSeq" id="WP_139018537.1">
    <property type="nucleotide sequence ID" value="NZ_CAUWMG010000049.1"/>
</dbReference>
<dbReference type="GO" id="GO:0008168">
    <property type="term" value="F:methyltransferase activity"/>
    <property type="evidence" value="ECO:0007669"/>
    <property type="project" value="UniProtKB-KW"/>
</dbReference>
<protein>
    <submittedName>
        <fullName evidence="1">DNA cytosine methyltransferase</fullName>
    </submittedName>
</protein>
<reference evidence="2 4" key="2">
    <citation type="submission" date="2019-08" db="EMBL/GenBank/DDBJ databases">
        <title>Rapid identification of Enteric Bacteria from Whole Genome Sequences (WGS) using Average Nucleotide Identity (ANI).</title>
        <authorList>
            <person name="Lane C."/>
        </authorList>
    </citation>
    <scope>NUCLEOTIDE SEQUENCE [LARGE SCALE GENOMIC DNA]</scope>
    <source>
        <strain evidence="2 4">D4984</strain>
    </source>
</reference>
<evidence type="ECO:0000313" key="4">
    <source>
        <dbReference type="Proteomes" id="UP000321317"/>
    </source>
</evidence>
<reference evidence="1 3" key="1">
    <citation type="submission" date="2019-05" db="EMBL/GenBank/DDBJ databases">
        <title>Draft genomes of eight strains of Campylobacter helveticus isolated from cats and a dog in New Zealand.</title>
        <authorList>
            <person name="Bojanic K."/>
            <person name="Midwinter A.C."/>
            <person name="Biggs P.J."/>
            <person name="Acke E."/>
            <person name="Cornelius A.J."/>
            <person name="Marshall J.C."/>
        </authorList>
    </citation>
    <scope>NUCLEOTIDE SEQUENCE [LARGE SCALE GENOMIC DNA]</scope>
    <source>
        <strain evidence="1 3">ACP123b</strain>
    </source>
</reference>
<keyword evidence="1" id="KW-0808">Transferase</keyword>
<evidence type="ECO:0000313" key="1">
    <source>
        <dbReference type="EMBL" id="TNB59157.1"/>
    </source>
</evidence>
<keyword evidence="4" id="KW-1185">Reference proteome</keyword>
<name>A0AAX2ULM1_9BACT</name>
<comment type="caution">
    <text evidence="1">The sequence shown here is derived from an EMBL/GenBank/DDBJ whole genome shotgun (WGS) entry which is preliminary data.</text>
</comment>